<keyword evidence="2 5" id="KW-0812">Transmembrane</keyword>
<dbReference type="Gene3D" id="1.20.1070.10">
    <property type="entry name" value="Rhodopsin 7-helix transmembrane proteins"/>
    <property type="match status" value="1"/>
</dbReference>
<keyword evidence="4 5" id="KW-0472">Membrane</keyword>
<dbReference type="InterPro" id="IPR052954">
    <property type="entry name" value="GPCR-Ligand_Int"/>
</dbReference>
<feature type="transmembrane region" description="Helical" evidence="5">
    <location>
        <begin position="203"/>
        <end position="225"/>
    </location>
</feature>
<feature type="transmembrane region" description="Helical" evidence="5">
    <location>
        <begin position="100"/>
        <end position="133"/>
    </location>
</feature>
<dbReference type="EMBL" id="CAJFCJ010000016">
    <property type="protein sequence ID" value="CAD5122265.1"/>
    <property type="molecule type" value="Genomic_DNA"/>
</dbReference>
<feature type="transmembrane region" description="Helical" evidence="5">
    <location>
        <begin position="12"/>
        <end position="36"/>
    </location>
</feature>
<sequence>MTGTNVIDHIAIPLISCCGVLGNFLNVVVFTSRIVFSEEARRSKKWPNHSSYIRISIERSLLICLTSWAMSNFLICIMAIPKASEDANRFWFEEKNFTFYYALYSTAMLNMLSRLSVLLATLIVLCHYCCICWSDLAAIIVHPRYLSAATLTLFFICVLGHVPDFLTQQSHRWNNTNGTKWSTIVPKESGASKQESKQLAYKLAWSTIGFFIPLVILCFCFVLITKQLRTCSISKSTRTKKATRRALIAAIVLALMIAILATPSEVLDLVDLLICDHEYSLAFRFSLSLANLANTVQFSFNSLFCLIIDVNHRRSSIQLLRTCQRKSLGKESETEKMRNKPTEL</sequence>
<feature type="transmembrane region" description="Helical" evidence="5">
    <location>
        <begin position="57"/>
        <end position="80"/>
    </location>
</feature>
<dbReference type="PROSITE" id="PS50262">
    <property type="entry name" value="G_PROTEIN_RECEP_F1_2"/>
    <property type="match status" value="1"/>
</dbReference>
<comment type="subcellular location">
    <subcellularLocation>
        <location evidence="1">Membrane</location>
    </subcellularLocation>
</comment>
<dbReference type="SUPFAM" id="SSF81321">
    <property type="entry name" value="Family A G protein-coupled receptor-like"/>
    <property type="match status" value="1"/>
</dbReference>
<accession>A0A7I8W3K2</accession>
<gene>
    <name evidence="7" type="ORF">DGYR_LOCUS10092</name>
</gene>
<evidence type="ECO:0000313" key="7">
    <source>
        <dbReference type="EMBL" id="CAD5122265.1"/>
    </source>
</evidence>
<protein>
    <recommendedName>
        <fullName evidence="6">G-protein coupled receptors family 1 profile domain-containing protein</fullName>
    </recommendedName>
</protein>
<keyword evidence="3 5" id="KW-1133">Transmembrane helix</keyword>
<dbReference type="GO" id="GO:0016020">
    <property type="term" value="C:membrane"/>
    <property type="evidence" value="ECO:0007669"/>
    <property type="project" value="UniProtKB-SubCell"/>
</dbReference>
<feature type="transmembrane region" description="Helical" evidence="5">
    <location>
        <begin position="246"/>
        <end position="263"/>
    </location>
</feature>
<keyword evidence="8" id="KW-1185">Reference proteome</keyword>
<proteinExistence type="predicted"/>
<dbReference type="InterPro" id="IPR000276">
    <property type="entry name" value="GPCR_Rhodpsn"/>
</dbReference>
<feature type="transmembrane region" description="Helical" evidence="5">
    <location>
        <begin position="145"/>
        <end position="163"/>
    </location>
</feature>
<dbReference type="Pfam" id="PF00001">
    <property type="entry name" value="7tm_1"/>
    <property type="match status" value="1"/>
</dbReference>
<evidence type="ECO:0000256" key="5">
    <source>
        <dbReference type="SAM" id="Phobius"/>
    </source>
</evidence>
<comment type="caution">
    <text evidence="7">The sequence shown here is derived from an EMBL/GenBank/DDBJ whole genome shotgun (WGS) entry which is preliminary data.</text>
</comment>
<organism evidence="7 8">
    <name type="scientific">Dimorphilus gyrociliatus</name>
    <dbReference type="NCBI Taxonomy" id="2664684"/>
    <lineage>
        <taxon>Eukaryota</taxon>
        <taxon>Metazoa</taxon>
        <taxon>Spiralia</taxon>
        <taxon>Lophotrochozoa</taxon>
        <taxon>Annelida</taxon>
        <taxon>Polychaeta</taxon>
        <taxon>Polychaeta incertae sedis</taxon>
        <taxon>Dinophilidae</taxon>
        <taxon>Dimorphilus</taxon>
    </lineage>
</organism>
<dbReference type="PANTHER" id="PTHR46641:SF2">
    <property type="entry name" value="FMRFAMIDE RECEPTOR"/>
    <property type="match status" value="1"/>
</dbReference>
<name>A0A7I8W3K2_9ANNE</name>
<evidence type="ECO:0000313" key="8">
    <source>
        <dbReference type="Proteomes" id="UP000549394"/>
    </source>
</evidence>
<feature type="transmembrane region" description="Helical" evidence="5">
    <location>
        <begin position="283"/>
        <end position="308"/>
    </location>
</feature>
<evidence type="ECO:0000259" key="6">
    <source>
        <dbReference type="PROSITE" id="PS50262"/>
    </source>
</evidence>
<feature type="domain" description="G-protein coupled receptors family 1 profile" evidence="6">
    <location>
        <begin position="22"/>
        <end position="305"/>
    </location>
</feature>
<evidence type="ECO:0000256" key="3">
    <source>
        <dbReference type="ARBA" id="ARBA00022989"/>
    </source>
</evidence>
<dbReference type="Proteomes" id="UP000549394">
    <property type="component" value="Unassembled WGS sequence"/>
</dbReference>
<dbReference type="AlphaFoldDB" id="A0A7I8W3K2"/>
<dbReference type="PANTHER" id="PTHR46641">
    <property type="entry name" value="FMRFAMIDE RECEPTOR-RELATED"/>
    <property type="match status" value="1"/>
</dbReference>
<evidence type="ECO:0000256" key="4">
    <source>
        <dbReference type="ARBA" id="ARBA00023136"/>
    </source>
</evidence>
<evidence type="ECO:0000256" key="2">
    <source>
        <dbReference type="ARBA" id="ARBA00022692"/>
    </source>
</evidence>
<reference evidence="7 8" key="1">
    <citation type="submission" date="2020-08" db="EMBL/GenBank/DDBJ databases">
        <authorList>
            <person name="Hejnol A."/>
        </authorList>
    </citation>
    <scope>NUCLEOTIDE SEQUENCE [LARGE SCALE GENOMIC DNA]</scope>
</reference>
<dbReference type="GO" id="GO:0004930">
    <property type="term" value="F:G protein-coupled receptor activity"/>
    <property type="evidence" value="ECO:0007669"/>
    <property type="project" value="InterPro"/>
</dbReference>
<dbReference type="InterPro" id="IPR017452">
    <property type="entry name" value="GPCR_Rhodpsn_7TM"/>
</dbReference>
<evidence type="ECO:0000256" key="1">
    <source>
        <dbReference type="ARBA" id="ARBA00004370"/>
    </source>
</evidence>